<dbReference type="AlphaFoldDB" id="A0A0C2XAY1"/>
<reference evidence="1 2" key="1">
    <citation type="submission" date="2014-04" db="EMBL/GenBank/DDBJ databases">
        <authorList>
            <consortium name="DOE Joint Genome Institute"/>
            <person name="Kuo A."/>
            <person name="Gay G."/>
            <person name="Dore J."/>
            <person name="Kohler A."/>
            <person name="Nagy L.G."/>
            <person name="Floudas D."/>
            <person name="Copeland A."/>
            <person name="Barry K.W."/>
            <person name="Cichocki N."/>
            <person name="Veneault-Fourrey C."/>
            <person name="LaButti K."/>
            <person name="Lindquist E.A."/>
            <person name="Lipzen A."/>
            <person name="Lundell T."/>
            <person name="Morin E."/>
            <person name="Murat C."/>
            <person name="Sun H."/>
            <person name="Tunlid A."/>
            <person name="Henrissat B."/>
            <person name="Grigoriev I.V."/>
            <person name="Hibbett D.S."/>
            <person name="Martin F."/>
            <person name="Nordberg H.P."/>
            <person name="Cantor M.N."/>
            <person name="Hua S.X."/>
        </authorList>
    </citation>
    <scope>NUCLEOTIDE SEQUENCE [LARGE SCALE GENOMIC DNA]</scope>
    <source>
        <strain evidence="2">h7</strain>
    </source>
</reference>
<dbReference type="EMBL" id="KN831830">
    <property type="protein sequence ID" value="KIM35108.1"/>
    <property type="molecule type" value="Genomic_DNA"/>
</dbReference>
<reference evidence="2" key="2">
    <citation type="submission" date="2015-01" db="EMBL/GenBank/DDBJ databases">
        <title>Evolutionary Origins and Diversification of the Mycorrhizal Mutualists.</title>
        <authorList>
            <consortium name="DOE Joint Genome Institute"/>
            <consortium name="Mycorrhizal Genomics Consortium"/>
            <person name="Kohler A."/>
            <person name="Kuo A."/>
            <person name="Nagy L.G."/>
            <person name="Floudas D."/>
            <person name="Copeland A."/>
            <person name="Barry K.W."/>
            <person name="Cichocki N."/>
            <person name="Veneault-Fourrey C."/>
            <person name="LaButti K."/>
            <person name="Lindquist E.A."/>
            <person name="Lipzen A."/>
            <person name="Lundell T."/>
            <person name="Morin E."/>
            <person name="Murat C."/>
            <person name="Riley R."/>
            <person name="Ohm R."/>
            <person name="Sun H."/>
            <person name="Tunlid A."/>
            <person name="Henrissat B."/>
            <person name="Grigoriev I.V."/>
            <person name="Hibbett D.S."/>
            <person name="Martin F."/>
        </authorList>
    </citation>
    <scope>NUCLEOTIDE SEQUENCE [LARGE SCALE GENOMIC DNA]</scope>
    <source>
        <strain evidence="2">h7</strain>
    </source>
</reference>
<dbReference type="OrthoDB" id="2916406at2759"/>
<dbReference type="HOGENOM" id="CLU_142977_0_0_1"/>
<organism evidence="1 2">
    <name type="scientific">Hebeloma cylindrosporum</name>
    <dbReference type="NCBI Taxonomy" id="76867"/>
    <lineage>
        <taxon>Eukaryota</taxon>
        <taxon>Fungi</taxon>
        <taxon>Dikarya</taxon>
        <taxon>Basidiomycota</taxon>
        <taxon>Agaricomycotina</taxon>
        <taxon>Agaricomycetes</taxon>
        <taxon>Agaricomycetidae</taxon>
        <taxon>Agaricales</taxon>
        <taxon>Agaricineae</taxon>
        <taxon>Hymenogastraceae</taxon>
        <taxon>Hebeloma</taxon>
    </lineage>
</organism>
<evidence type="ECO:0000313" key="1">
    <source>
        <dbReference type="EMBL" id="KIM35108.1"/>
    </source>
</evidence>
<keyword evidence="2" id="KW-1185">Reference proteome</keyword>
<protein>
    <submittedName>
        <fullName evidence="1">Uncharacterized protein</fullName>
    </submittedName>
</protein>
<evidence type="ECO:0000313" key="2">
    <source>
        <dbReference type="Proteomes" id="UP000053424"/>
    </source>
</evidence>
<sequence>MPSVRGPPPSPSRSDKLAHIRARFYGQSNCPGWKLVQMQITSKHHTSAMDSSCRYPWVEGVLGNRRVQPFIHDTFVTIRHNGKEDVYHVFCQNHCRLPLNRAVGGTWRGNIVVMRSGKAIRGVVNMRLQDARRVDKVINE</sequence>
<proteinExistence type="predicted"/>
<gene>
    <name evidence="1" type="ORF">M413DRAFT_32734</name>
</gene>
<name>A0A0C2XAY1_HEBCY</name>
<accession>A0A0C2XAY1</accession>
<dbReference type="Proteomes" id="UP000053424">
    <property type="component" value="Unassembled WGS sequence"/>
</dbReference>